<dbReference type="FunFam" id="1.10.10.10:FF:000322">
    <property type="entry name" value="Probable disease resistance protein At1g63360"/>
    <property type="match status" value="1"/>
</dbReference>
<evidence type="ECO:0000259" key="7">
    <source>
        <dbReference type="Pfam" id="PF18052"/>
    </source>
</evidence>
<dbReference type="Pfam" id="PF25019">
    <property type="entry name" value="LRR_R13L1-DRL21"/>
    <property type="match status" value="1"/>
</dbReference>
<dbReference type="CDD" id="cd14798">
    <property type="entry name" value="RX-CC_like"/>
    <property type="match status" value="1"/>
</dbReference>
<feature type="domain" description="Disease resistance N-terminal" evidence="7">
    <location>
        <begin position="11"/>
        <end position="95"/>
    </location>
</feature>
<evidence type="ECO:0000259" key="8">
    <source>
        <dbReference type="Pfam" id="PF23559"/>
    </source>
</evidence>
<proteinExistence type="predicted"/>
<dbReference type="PROSITE" id="PS51450">
    <property type="entry name" value="LRR"/>
    <property type="match status" value="1"/>
</dbReference>
<dbReference type="InterPro" id="IPR036388">
    <property type="entry name" value="WH-like_DNA-bd_sf"/>
</dbReference>
<keyword evidence="1" id="KW-0433">Leucine-rich repeat</keyword>
<dbReference type="PRINTS" id="PR00364">
    <property type="entry name" value="DISEASERSIST"/>
</dbReference>
<evidence type="ECO:0000259" key="10">
    <source>
        <dbReference type="Pfam" id="PF25019"/>
    </source>
</evidence>
<dbReference type="InterPro" id="IPR038005">
    <property type="entry name" value="RX-like_CC"/>
</dbReference>
<dbReference type="GO" id="GO:0051707">
    <property type="term" value="P:response to other organism"/>
    <property type="evidence" value="ECO:0007669"/>
    <property type="project" value="UniProtKB-ARBA"/>
</dbReference>
<dbReference type="Gene3D" id="1.10.8.430">
    <property type="entry name" value="Helical domain of apoptotic protease-activating factors"/>
    <property type="match status" value="1"/>
</dbReference>
<evidence type="ECO:0000256" key="3">
    <source>
        <dbReference type="ARBA" id="ARBA00022741"/>
    </source>
</evidence>
<dbReference type="Pfam" id="PF00931">
    <property type="entry name" value="NB-ARC"/>
    <property type="match status" value="1"/>
</dbReference>
<dbReference type="PANTHER" id="PTHR36766">
    <property type="entry name" value="PLANT BROAD-SPECTRUM MILDEW RESISTANCE PROTEIN RPW8"/>
    <property type="match status" value="1"/>
</dbReference>
<dbReference type="STRING" id="106549.A0A540NPP3"/>
<keyword evidence="3" id="KW-0547">Nucleotide-binding</keyword>
<dbReference type="InterPro" id="IPR027417">
    <property type="entry name" value="P-loop_NTPase"/>
</dbReference>
<dbReference type="EMBL" id="VIEB01000014">
    <property type="protein sequence ID" value="TQE13008.1"/>
    <property type="molecule type" value="Genomic_DNA"/>
</dbReference>
<evidence type="ECO:0000256" key="5">
    <source>
        <dbReference type="ARBA" id="ARBA00022840"/>
    </source>
</evidence>
<dbReference type="SUPFAM" id="SSF52058">
    <property type="entry name" value="L domain-like"/>
    <property type="match status" value="1"/>
</dbReference>
<evidence type="ECO:0000259" key="6">
    <source>
        <dbReference type="Pfam" id="PF00931"/>
    </source>
</evidence>
<dbReference type="InterPro" id="IPR032675">
    <property type="entry name" value="LRR_dom_sf"/>
</dbReference>
<dbReference type="SMART" id="SM00369">
    <property type="entry name" value="LRR_TYP"/>
    <property type="match status" value="4"/>
</dbReference>
<dbReference type="GO" id="GO:0005524">
    <property type="term" value="F:ATP binding"/>
    <property type="evidence" value="ECO:0007669"/>
    <property type="project" value="UniProtKB-KW"/>
</dbReference>
<name>A0A540NPP3_MALBA</name>
<dbReference type="SUPFAM" id="SSF52047">
    <property type="entry name" value="RNI-like"/>
    <property type="match status" value="1"/>
</dbReference>
<sequence length="1203" mass="136254">MAEGVLFNVAGWIIERLAPLASQEIGLFWGARDEFQKLRETVAGFQAVLLDAEQKQANNEVKVWLQSVEDAVYEADDMLDEYNTENQLRQMMPGNTKLCKEVRLFFSSSNQLVFGLMMGHRIKDINKRISEVASRRPNYLEDNCEDTRFMKREIVTHSFVSNENIIGRDEDTRAIIQVLLHPISTKNVSTISIVGIGGLGKTALARLIFNDQEIQNHFELKMWTCVSNVFELDILAKKILKQLDKHHLERVDKLDMDQLQNNLREKVDGKKYLLVLDDVWNEDQEKWLSLKDLLVGGGEGSIILITTRSEIVAKASHTSKLYTLGGLNEEQSWTLFKAMAFEDGNEPHNPTIKAVGEEVARKCQGVPLAIRTIGGMLRTKHHEIEWLNFKKKKLSKISQEETEILPTLKLSYDVLPSHLKHCFAYCSLFPPDYEISVQRLIRLWVAQGFIKSSDENEGLEDVAFEYYRELLCRSFFQEEKIDKFGRVESCKMHDLMNELAILVSGVGSVVIDLNRKNFHEKLRHVSFNFEIDLSKWEVPTSLLKASKIRTFLFLWQGQRSSSGSAFTTIVSNFKSLRMLSLNELGITTLPNCLRKMKHLRYLDLSGNYIRRLPDWIVGLSNLETLDLSRCEELVELPRDIQKMINLRHLMLVGHIPLTGMPRGIGELKGVRTLNRFVLSESNCLGRGGSAGLAELGNLKELRGELEIKNLRHVVSESNVGTPLKDKQHLHSLYLMWKEGEDVKGVDEEDIINSMEVLQPHSNLKQLHVRYYGGVRFASWFSSLIYIVNLTFWNCNRCQHLPPLDHLPSLKSLRLWQLEKLEYILLSEKESSNSMSDEMMRISFFPSLEYLDARNCPVLKGWWRAHTHNTASSSSSTENLSLPSFPSLSTLCIYECPNLTSMPLYPNVERIHLYKSSWKVVESLFVRGASDITHDVGVDVSASSSSPHLSKLTHLSLRGIEDLEFIPSEGMGNQTSLQELVIDHCPNLAALPEGIANLTSLQSLRIEDCPNLAALPEWIANLTSLQSLSIGNFPNLAALPEGIANLTSLQSLSIYNFPNLAALPEGIANLTSLQSLSIGNFPNLAALPEGIANLTSLQSLSIDNFPNWAALPEWIANLTSLQSLSIYNFPNLAALPEEISNLTSLRRLHITHCSNLASLPEGIRGFPCLNGLYIYDCPMLLQRYKKETGEDWHKIAHIPYVHIR</sequence>
<feature type="domain" description="Disease resistance R13L4/SHOC-2-like LRR" evidence="9">
    <location>
        <begin position="953"/>
        <end position="1055"/>
    </location>
</feature>
<dbReference type="InterPro" id="IPR041118">
    <property type="entry name" value="Rx_N"/>
</dbReference>
<dbReference type="SUPFAM" id="SSF52540">
    <property type="entry name" value="P-loop containing nucleoside triphosphate hydrolases"/>
    <property type="match status" value="1"/>
</dbReference>
<dbReference type="GO" id="GO:0043531">
    <property type="term" value="F:ADP binding"/>
    <property type="evidence" value="ECO:0007669"/>
    <property type="project" value="InterPro"/>
</dbReference>
<dbReference type="InterPro" id="IPR003591">
    <property type="entry name" value="Leu-rich_rpt_typical-subtyp"/>
</dbReference>
<feature type="domain" description="R13L1/DRL21-like LRR repeat region" evidence="10">
    <location>
        <begin position="692"/>
        <end position="815"/>
    </location>
</feature>
<dbReference type="Pfam" id="PF23598">
    <property type="entry name" value="LRR_14"/>
    <property type="match status" value="2"/>
</dbReference>
<feature type="domain" description="NB-ARC" evidence="6">
    <location>
        <begin position="171"/>
        <end position="343"/>
    </location>
</feature>
<comment type="caution">
    <text evidence="11">The sequence shown here is derived from an EMBL/GenBank/DDBJ whole genome shotgun (WGS) entry which is preliminary data.</text>
</comment>
<dbReference type="GO" id="GO:0006952">
    <property type="term" value="P:defense response"/>
    <property type="evidence" value="ECO:0007669"/>
    <property type="project" value="UniProtKB-KW"/>
</dbReference>
<dbReference type="Pfam" id="PF00560">
    <property type="entry name" value="LRR_1"/>
    <property type="match status" value="1"/>
</dbReference>
<dbReference type="InterPro" id="IPR058922">
    <property type="entry name" value="WHD_DRP"/>
</dbReference>
<dbReference type="Pfam" id="PF23559">
    <property type="entry name" value="WHD_DRP"/>
    <property type="match status" value="1"/>
</dbReference>
<organism evidence="11 12">
    <name type="scientific">Malus baccata</name>
    <name type="common">Siberian crab apple</name>
    <name type="synonym">Pyrus baccata</name>
    <dbReference type="NCBI Taxonomy" id="106549"/>
    <lineage>
        <taxon>Eukaryota</taxon>
        <taxon>Viridiplantae</taxon>
        <taxon>Streptophyta</taxon>
        <taxon>Embryophyta</taxon>
        <taxon>Tracheophyta</taxon>
        <taxon>Spermatophyta</taxon>
        <taxon>Magnoliopsida</taxon>
        <taxon>eudicotyledons</taxon>
        <taxon>Gunneridae</taxon>
        <taxon>Pentapetalae</taxon>
        <taxon>rosids</taxon>
        <taxon>fabids</taxon>
        <taxon>Rosales</taxon>
        <taxon>Rosaceae</taxon>
        <taxon>Amygdaloideae</taxon>
        <taxon>Maleae</taxon>
        <taxon>Malus</taxon>
    </lineage>
</organism>
<feature type="domain" description="Disease resistance protein winged helix" evidence="8">
    <location>
        <begin position="428"/>
        <end position="500"/>
    </location>
</feature>
<dbReference type="Gene3D" id="3.40.50.300">
    <property type="entry name" value="P-loop containing nucleotide triphosphate hydrolases"/>
    <property type="match status" value="1"/>
</dbReference>
<evidence type="ECO:0000313" key="11">
    <source>
        <dbReference type="EMBL" id="TQE13008.1"/>
    </source>
</evidence>
<keyword evidence="12" id="KW-1185">Reference proteome</keyword>
<dbReference type="Pfam" id="PF18052">
    <property type="entry name" value="Rx_N"/>
    <property type="match status" value="1"/>
</dbReference>
<protein>
    <submittedName>
        <fullName evidence="11">Uncharacterized protein</fullName>
    </submittedName>
</protein>
<feature type="domain" description="Disease resistance R13L4/SHOC-2-like LRR" evidence="9">
    <location>
        <begin position="1059"/>
        <end position="1151"/>
    </location>
</feature>
<reference evidence="11 12" key="1">
    <citation type="journal article" date="2019" name="G3 (Bethesda)">
        <title>Sequencing of a Wild Apple (Malus baccata) Genome Unravels the Differences Between Cultivated and Wild Apple Species Regarding Disease Resistance and Cold Tolerance.</title>
        <authorList>
            <person name="Chen X."/>
        </authorList>
    </citation>
    <scope>NUCLEOTIDE SEQUENCE [LARGE SCALE GENOMIC DNA]</scope>
    <source>
        <strain evidence="12">cv. Shandingzi</strain>
        <tissue evidence="11">Leaves</tissue>
    </source>
</reference>
<accession>A0A540NPP3</accession>
<dbReference type="AlphaFoldDB" id="A0A540NPP3"/>
<dbReference type="InterPro" id="IPR042197">
    <property type="entry name" value="Apaf_helical"/>
</dbReference>
<dbReference type="InterPro" id="IPR056789">
    <property type="entry name" value="LRR_R13L1-DRL21"/>
</dbReference>
<dbReference type="FunFam" id="3.40.50.300:FF:001091">
    <property type="entry name" value="Probable disease resistance protein At1g61300"/>
    <property type="match status" value="1"/>
</dbReference>
<dbReference type="InterPro" id="IPR002182">
    <property type="entry name" value="NB-ARC"/>
</dbReference>
<dbReference type="InterPro" id="IPR055414">
    <property type="entry name" value="LRR_R13L4/SHOC2-like"/>
</dbReference>
<gene>
    <name evidence="11" type="ORF">C1H46_001383</name>
</gene>
<dbReference type="PANTHER" id="PTHR36766:SF38">
    <property type="entry name" value="DISEASE RESISTANCE PROTEIN RGA3"/>
    <property type="match status" value="1"/>
</dbReference>
<dbReference type="Gene3D" id="3.80.10.10">
    <property type="entry name" value="Ribonuclease Inhibitor"/>
    <property type="match status" value="3"/>
</dbReference>
<keyword evidence="5" id="KW-0067">ATP-binding</keyword>
<dbReference type="InterPro" id="IPR001611">
    <property type="entry name" value="Leu-rich_rpt"/>
</dbReference>
<dbReference type="Gene3D" id="1.20.5.4130">
    <property type="match status" value="1"/>
</dbReference>
<keyword evidence="4" id="KW-0611">Plant defense</keyword>
<evidence type="ECO:0000256" key="1">
    <source>
        <dbReference type="ARBA" id="ARBA00022614"/>
    </source>
</evidence>
<keyword evidence="2" id="KW-0677">Repeat</keyword>
<evidence type="ECO:0000256" key="2">
    <source>
        <dbReference type="ARBA" id="ARBA00022737"/>
    </source>
</evidence>
<dbReference type="Proteomes" id="UP000315295">
    <property type="component" value="Unassembled WGS sequence"/>
</dbReference>
<evidence type="ECO:0000313" key="12">
    <source>
        <dbReference type="Proteomes" id="UP000315295"/>
    </source>
</evidence>
<evidence type="ECO:0000256" key="4">
    <source>
        <dbReference type="ARBA" id="ARBA00022821"/>
    </source>
</evidence>
<evidence type="ECO:0000259" key="9">
    <source>
        <dbReference type="Pfam" id="PF23598"/>
    </source>
</evidence>
<dbReference type="Gene3D" id="1.10.10.10">
    <property type="entry name" value="Winged helix-like DNA-binding domain superfamily/Winged helix DNA-binding domain"/>
    <property type="match status" value="1"/>
</dbReference>